<sequence length="114" mass="12979">MCVLENEEQVIQARPDKEKMKNLDGLLLQLTAKGKEYDCITRSFAPKLGVWEDPVCGSGHCHVIQLWEGKMYKTEFRAFQASQRKGKLYCRMEKDRVLIAGKAALYSVAELSLP</sequence>
<proteinExistence type="inferred from homology"/>
<dbReference type="Proteomes" id="UP000199042">
    <property type="component" value="Unassembled WGS sequence"/>
</dbReference>
<gene>
    <name evidence="3" type="ORF">SAMN04488525_103135</name>
</gene>
<dbReference type="AlphaFoldDB" id="A0AB38A037"/>
<dbReference type="Pfam" id="PF02567">
    <property type="entry name" value="PhzC-PhzF"/>
    <property type="match status" value="1"/>
</dbReference>
<keyword evidence="4" id="KW-1185">Reference proteome</keyword>
<dbReference type="InterPro" id="IPR003719">
    <property type="entry name" value="Phenazine_PhzF-like"/>
</dbReference>
<evidence type="ECO:0000313" key="3">
    <source>
        <dbReference type="EMBL" id="SEA46048.1"/>
    </source>
</evidence>
<accession>A0AB38A037</accession>
<dbReference type="Gene3D" id="3.10.310.10">
    <property type="entry name" value="Diaminopimelate Epimerase, Chain A, domain 1"/>
    <property type="match status" value="1"/>
</dbReference>
<keyword evidence="2" id="KW-0413">Isomerase</keyword>
<dbReference type="SUPFAM" id="SSF54506">
    <property type="entry name" value="Diaminopimelate epimerase-like"/>
    <property type="match status" value="1"/>
</dbReference>
<dbReference type="EMBL" id="FNQH01000003">
    <property type="protein sequence ID" value="SEA46048.1"/>
    <property type="molecule type" value="Genomic_DNA"/>
</dbReference>
<evidence type="ECO:0000256" key="2">
    <source>
        <dbReference type="ARBA" id="ARBA00023235"/>
    </source>
</evidence>
<evidence type="ECO:0000313" key="4">
    <source>
        <dbReference type="Proteomes" id="UP000199042"/>
    </source>
</evidence>
<comment type="similarity">
    <text evidence="1">Belongs to the PhzF family.</text>
</comment>
<comment type="caution">
    <text evidence="3">The sequence shown here is derived from an EMBL/GenBank/DDBJ whole genome shotgun (WGS) entry which is preliminary data.</text>
</comment>
<organism evidence="3 4">
    <name type="scientific">Trichococcus collinsii</name>
    <dbReference type="NCBI Taxonomy" id="157076"/>
    <lineage>
        <taxon>Bacteria</taxon>
        <taxon>Bacillati</taxon>
        <taxon>Bacillota</taxon>
        <taxon>Bacilli</taxon>
        <taxon>Lactobacillales</taxon>
        <taxon>Carnobacteriaceae</taxon>
        <taxon>Trichococcus</taxon>
    </lineage>
</organism>
<name>A0AB38A037_9LACT</name>
<dbReference type="PANTHER" id="PTHR13774">
    <property type="entry name" value="PHENAZINE BIOSYNTHESIS PROTEIN"/>
    <property type="match status" value="1"/>
</dbReference>
<dbReference type="PANTHER" id="PTHR13774:SF17">
    <property type="entry name" value="PHENAZINE BIOSYNTHESIS-LIKE DOMAIN-CONTAINING PROTEIN"/>
    <property type="match status" value="1"/>
</dbReference>
<dbReference type="GO" id="GO:0016853">
    <property type="term" value="F:isomerase activity"/>
    <property type="evidence" value="ECO:0007669"/>
    <property type="project" value="UniProtKB-KW"/>
</dbReference>
<dbReference type="GO" id="GO:0005737">
    <property type="term" value="C:cytoplasm"/>
    <property type="evidence" value="ECO:0007669"/>
    <property type="project" value="TreeGrafter"/>
</dbReference>
<evidence type="ECO:0000256" key="1">
    <source>
        <dbReference type="ARBA" id="ARBA00008270"/>
    </source>
</evidence>
<protein>
    <submittedName>
        <fullName evidence="3">Phenazine biosynthesis-like protein</fullName>
    </submittedName>
</protein>
<reference evidence="3 4" key="1">
    <citation type="submission" date="2016-10" db="EMBL/GenBank/DDBJ databases">
        <authorList>
            <person name="Varghese N."/>
            <person name="Submissions S."/>
        </authorList>
    </citation>
    <scope>NUCLEOTIDE SEQUENCE [LARGE SCALE GENOMIC DNA]</scope>
    <source>
        <strain evidence="3 4">DSM 14526</strain>
    </source>
</reference>